<dbReference type="Proteomes" id="UP000033035">
    <property type="component" value="Unassembled WGS sequence"/>
</dbReference>
<evidence type="ECO:0000313" key="1">
    <source>
        <dbReference type="EMBL" id="KKB55800.1"/>
    </source>
</evidence>
<name>A0A0F5JE51_9BACT</name>
<dbReference type="RefSeq" id="WP_044191320.1">
    <property type="nucleotide sequence ID" value="NZ_AUAE01000008.1"/>
</dbReference>
<sequence length="221" mass="25602">MKIIKQQTAHSSSLLLFFAGWSAAPELFTRLKADEGTDVMICYDYREIGFMEDLTRYKEIHLIAWSMGVRMAELAIGGKYRLRTATAINGTPRPIDDRYGIPVDIFRGTIDNLTAEGLSRFNRRMCGSRDTLAGYEAVRPRLLEEVRDELQHIYDLCRVEPQPDAARRTAPIAWTRALISSDDRIFPAANQHEYWDTRCPEVLEIKAPHYPFYLWNQWNEL</sequence>
<dbReference type="ESTHER" id="9porp-a0a0f5je51">
    <property type="family name" value="BioG_Pimeloyl-ACP-methyl-esterase"/>
</dbReference>
<comment type="caution">
    <text evidence="1">The sequence shown here is derived from an EMBL/GenBank/DDBJ whole genome shotgun (WGS) entry which is preliminary data.</text>
</comment>
<reference evidence="1 2" key="1">
    <citation type="submission" date="2013-04" db="EMBL/GenBank/DDBJ databases">
        <title>The Genome Sequence of Parabacteroides gordonii DSM 23371.</title>
        <authorList>
            <consortium name="The Broad Institute Genomics Platform"/>
            <person name="Earl A."/>
            <person name="Ward D."/>
            <person name="Feldgarden M."/>
            <person name="Gevers D."/>
            <person name="Martens E."/>
            <person name="Sakamoto M."/>
            <person name="Benno Y."/>
            <person name="Suzuki N."/>
            <person name="Matsunaga N."/>
            <person name="Koshihara K."/>
            <person name="Seki M."/>
            <person name="Komiya H."/>
            <person name="Walker B."/>
            <person name="Young S."/>
            <person name="Zeng Q."/>
            <person name="Gargeya S."/>
            <person name="Fitzgerald M."/>
            <person name="Haas B."/>
            <person name="Abouelleil A."/>
            <person name="Allen A.W."/>
            <person name="Alvarado L."/>
            <person name="Arachchi H.M."/>
            <person name="Berlin A.M."/>
            <person name="Chapman S.B."/>
            <person name="Gainer-Dewar J."/>
            <person name="Goldberg J."/>
            <person name="Griggs A."/>
            <person name="Gujja S."/>
            <person name="Hansen M."/>
            <person name="Howarth C."/>
            <person name="Imamovic A."/>
            <person name="Ireland A."/>
            <person name="Larimer J."/>
            <person name="McCowan C."/>
            <person name="Murphy C."/>
            <person name="Pearson M."/>
            <person name="Poon T.W."/>
            <person name="Priest M."/>
            <person name="Roberts A."/>
            <person name="Saif S."/>
            <person name="Shea T."/>
            <person name="Sisk P."/>
            <person name="Sykes S."/>
            <person name="Wortman J."/>
            <person name="Nusbaum C."/>
            <person name="Birren B."/>
        </authorList>
    </citation>
    <scope>NUCLEOTIDE SEQUENCE [LARGE SCALE GENOMIC DNA]</scope>
    <source>
        <strain evidence="1 2">MS-1</strain>
    </source>
</reference>
<evidence type="ECO:0008006" key="3">
    <source>
        <dbReference type="Google" id="ProtNLM"/>
    </source>
</evidence>
<dbReference type="InterPro" id="IPR007398">
    <property type="entry name" value="BioG"/>
</dbReference>
<dbReference type="SUPFAM" id="SSF53474">
    <property type="entry name" value="alpha/beta-Hydrolases"/>
    <property type="match status" value="1"/>
</dbReference>
<gene>
    <name evidence="1" type="ORF">HMPREF1536_03275</name>
</gene>
<dbReference type="Gene3D" id="3.40.50.1820">
    <property type="entry name" value="alpha/beta hydrolase"/>
    <property type="match status" value="1"/>
</dbReference>
<dbReference type="AlphaFoldDB" id="A0A0F5JE51"/>
<organism evidence="1 2">
    <name type="scientific">Parabacteroides gordonii MS-1 = DSM 23371</name>
    <dbReference type="NCBI Taxonomy" id="1203610"/>
    <lineage>
        <taxon>Bacteria</taxon>
        <taxon>Pseudomonadati</taxon>
        <taxon>Bacteroidota</taxon>
        <taxon>Bacteroidia</taxon>
        <taxon>Bacteroidales</taxon>
        <taxon>Tannerellaceae</taxon>
        <taxon>Parabacteroides</taxon>
    </lineage>
</organism>
<evidence type="ECO:0000313" key="2">
    <source>
        <dbReference type="Proteomes" id="UP000033035"/>
    </source>
</evidence>
<proteinExistence type="predicted"/>
<dbReference type="STRING" id="1203610.HMPREF1536_03275"/>
<dbReference type="Pfam" id="PF04301">
    <property type="entry name" value="BioG"/>
    <property type="match status" value="1"/>
</dbReference>
<accession>A0A0F5JE51</accession>
<dbReference type="EMBL" id="AQHW01000015">
    <property type="protein sequence ID" value="KKB55800.1"/>
    <property type="molecule type" value="Genomic_DNA"/>
</dbReference>
<keyword evidence="2" id="KW-1185">Reference proteome</keyword>
<protein>
    <recommendedName>
        <fullName evidence="3">DUF452 family protein</fullName>
    </recommendedName>
</protein>
<dbReference type="HOGENOM" id="CLU_085983_0_1_10"/>
<dbReference type="PATRIC" id="fig|1203610.3.peg.3337"/>
<dbReference type="InterPro" id="IPR029058">
    <property type="entry name" value="AB_hydrolase_fold"/>
</dbReference>